<evidence type="ECO:0000313" key="12">
    <source>
        <dbReference type="Proteomes" id="UP000317494"/>
    </source>
</evidence>
<evidence type="ECO:0000313" key="10">
    <source>
        <dbReference type="EMBL" id="TPX45938.1"/>
    </source>
</evidence>
<dbReference type="Proteomes" id="UP000317494">
    <property type="component" value="Unassembled WGS sequence"/>
</dbReference>
<dbReference type="Pfam" id="PF04573">
    <property type="entry name" value="SPC22"/>
    <property type="match status" value="1"/>
</dbReference>
<dbReference type="AlphaFoldDB" id="A0A507D3V3"/>
<comment type="caution">
    <text evidence="10">The sequence shown here is derived from an EMBL/GenBank/DDBJ whole genome shotgun (WGS) entry which is preliminary data.</text>
</comment>
<keyword evidence="12" id="KW-1185">Reference proteome</keyword>
<evidence type="ECO:0000313" key="11">
    <source>
        <dbReference type="EMBL" id="TPX51315.1"/>
    </source>
</evidence>
<dbReference type="GO" id="GO:0005787">
    <property type="term" value="C:signal peptidase complex"/>
    <property type="evidence" value="ECO:0007669"/>
    <property type="project" value="UniProtKB-UniRule"/>
</dbReference>
<dbReference type="Proteomes" id="UP000320475">
    <property type="component" value="Unassembled WGS sequence"/>
</dbReference>
<evidence type="ECO:0000256" key="5">
    <source>
        <dbReference type="ARBA" id="ARBA00022968"/>
    </source>
</evidence>
<evidence type="ECO:0000256" key="6">
    <source>
        <dbReference type="ARBA" id="ARBA00022989"/>
    </source>
</evidence>
<keyword evidence="3" id="KW-0812">Transmembrane</keyword>
<sequence>MLALYGQSSTSIHVKDVMVKLGRIGNPYDRASPISEEGIIDFNLDADLRSVFNWNTKQLFVYVLAEFETPANDTSAVVVWDDIIQRREKALIRLKGQRGEYRVSDMNHKLSKDKARLSFHYNVIPHVGLLQWFQTNAANEFTFPASRA</sequence>
<comment type="similarity">
    <text evidence="2 9">Belongs to the SPCS3 family.</text>
</comment>
<dbReference type="GO" id="GO:0006465">
    <property type="term" value="P:signal peptide processing"/>
    <property type="evidence" value="ECO:0007669"/>
    <property type="project" value="UniProtKB-UniRule"/>
</dbReference>
<dbReference type="InterPro" id="IPR007653">
    <property type="entry name" value="SPC3"/>
</dbReference>
<proteinExistence type="inferred from homology"/>
<keyword evidence="4 9" id="KW-0256">Endoplasmic reticulum</keyword>
<evidence type="ECO:0000256" key="3">
    <source>
        <dbReference type="ARBA" id="ARBA00022692"/>
    </source>
</evidence>
<comment type="subcellular location">
    <subcellularLocation>
        <location evidence="1">Endoplasmic reticulum membrane</location>
        <topology evidence="1">Single-pass type II membrane protein</topology>
    </subcellularLocation>
</comment>
<name>A0A507D3V3_9FUNG</name>
<evidence type="ECO:0000256" key="1">
    <source>
        <dbReference type="ARBA" id="ARBA00004648"/>
    </source>
</evidence>
<evidence type="ECO:0000256" key="4">
    <source>
        <dbReference type="ARBA" id="ARBA00022824"/>
    </source>
</evidence>
<dbReference type="PANTHER" id="PTHR12804">
    <property type="entry name" value="MICROSOMAL SIGNAL PEPTIDASE 23 KD SUBUNIT SPC22/23"/>
    <property type="match status" value="1"/>
</dbReference>
<keyword evidence="6" id="KW-1133">Transmembrane helix</keyword>
<accession>A0A507D3V3</accession>
<organism evidence="10 13">
    <name type="scientific">Synchytrium endobioticum</name>
    <dbReference type="NCBI Taxonomy" id="286115"/>
    <lineage>
        <taxon>Eukaryota</taxon>
        <taxon>Fungi</taxon>
        <taxon>Fungi incertae sedis</taxon>
        <taxon>Chytridiomycota</taxon>
        <taxon>Chytridiomycota incertae sedis</taxon>
        <taxon>Chytridiomycetes</taxon>
        <taxon>Synchytriales</taxon>
        <taxon>Synchytriaceae</taxon>
        <taxon>Synchytrium</taxon>
    </lineage>
</organism>
<dbReference type="PIRSF" id="PIRSF016089">
    <property type="entry name" value="SPC22"/>
    <property type="match status" value="1"/>
</dbReference>
<keyword evidence="7 9" id="KW-0472">Membrane</keyword>
<dbReference type="GO" id="GO:0045047">
    <property type="term" value="P:protein targeting to ER"/>
    <property type="evidence" value="ECO:0007669"/>
    <property type="project" value="TreeGrafter"/>
</dbReference>
<protein>
    <recommendedName>
        <fullName evidence="9">Signal peptidase subunit 3</fullName>
    </recommendedName>
</protein>
<dbReference type="PANTHER" id="PTHR12804:SF0">
    <property type="entry name" value="SIGNAL PEPTIDASE COMPLEX SUBUNIT 3"/>
    <property type="match status" value="1"/>
</dbReference>
<dbReference type="VEuPathDB" id="FungiDB:SeMB42_g01961"/>
<evidence type="ECO:0000256" key="9">
    <source>
        <dbReference type="PIRNR" id="PIRNR016089"/>
    </source>
</evidence>
<evidence type="ECO:0000256" key="7">
    <source>
        <dbReference type="ARBA" id="ARBA00023136"/>
    </source>
</evidence>
<dbReference type="EMBL" id="QEAN01000056">
    <property type="protein sequence ID" value="TPX51315.1"/>
    <property type="molecule type" value="Genomic_DNA"/>
</dbReference>
<gene>
    <name evidence="10" type="ORF">SeLEV6574_g03539</name>
    <name evidence="11" type="ORF">SeMB42_g01961</name>
</gene>
<reference evidence="12 13" key="1">
    <citation type="journal article" date="2019" name="Sci. Rep.">
        <title>Comparative genomics of chytrid fungi reveal insights into the obligate biotrophic and pathogenic lifestyle of Synchytrium endobioticum.</title>
        <authorList>
            <person name="van de Vossenberg B.T.L.H."/>
            <person name="Warris S."/>
            <person name="Nguyen H.D.T."/>
            <person name="van Gent-Pelzer M.P.E."/>
            <person name="Joly D.L."/>
            <person name="van de Geest H.C."/>
            <person name="Bonants P.J.M."/>
            <person name="Smith D.S."/>
            <person name="Levesque C.A."/>
            <person name="van der Lee T.A.J."/>
        </authorList>
    </citation>
    <scope>NUCLEOTIDE SEQUENCE [LARGE SCALE GENOMIC DNA]</scope>
    <source>
        <strain evidence="10 13">LEV6574</strain>
        <strain evidence="11 12">MB42</strain>
    </source>
</reference>
<dbReference type="STRING" id="286115.A0A507D3V3"/>
<evidence type="ECO:0000256" key="8">
    <source>
        <dbReference type="ARBA" id="ARBA00045670"/>
    </source>
</evidence>
<dbReference type="OrthoDB" id="10261524at2759"/>
<evidence type="ECO:0000256" key="2">
    <source>
        <dbReference type="ARBA" id="ARBA00009289"/>
    </source>
</evidence>
<keyword evidence="5" id="KW-0735">Signal-anchor</keyword>
<comment type="function">
    <text evidence="8">Essential component of the signal peptidase complex (SPC) which catalyzes the cleavage of N-terminal signal sequences from nascent proteins as they are translocated into the lumen of the endoplasmic reticulum. Essential for the SPC catalytic activity, possibly by stabilizing and positioning the active center of the complex close to the lumenal surface. Essential for viability.</text>
</comment>
<evidence type="ECO:0000313" key="13">
    <source>
        <dbReference type="Proteomes" id="UP000320475"/>
    </source>
</evidence>
<dbReference type="EMBL" id="QEAM01000121">
    <property type="protein sequence ID" value="TPX45938.1"/>
    <property type="molecule type" value="Genomic_DNA"/>
</dbReference>